<keyword evidence="3" id="KW-0238">DNA-binding</keyword>
<dbReference type="CDD" id="cd00167">
    <property type="entry name" value="SANT"/>
    <property type="match status" value="1"/>
</dbReference>
<dbReference type="Proteomes" id="UP001642409">
    <property type="component" value="Unassembled WGS sequence"/>
</dbReference>
<dbReference type="SUPFAM" id="SSF46689">
    <property type="entry name" value="Homeodomain-like"/>
    <property type="match status" value="1"/>
</dbReference>
<dbReference type="AlphaFoldDB" id="A0AA86QF55"/>
<protein>
    <submittedName>
        <fullName evidence="3">Myb-like DNA-binding domain-containing protein</fullName>
    </submittedName>
    <submittedName>
        <fullName evidence="4">Myb-like_DNA-binding domain-containing protein</fullName>
    </submittedName>
</protein>
<organism evidence="3">
    <name type="scientific">Hexamita inflata</name>
    <dbReference type="NCBI Taxonomy" id="28002"/>
    <lineage>
        <taxon>Eukaryota</taxon>
        <taxon>Metamonada</taxon>
        <taxon>Diplomonadida</taxon>
        <taxon>Hexamitidae</taxon>
        <taxon>Hexamitinae</taxon>
        <taxon>Hexamita</taxon>
    </lineage>
</organism>
<dbReference type="InterPro" id="IPR017930">
    <property type="entry name" value="Myb_dom"/>
</dbReference>
<proteinExistence type="predicted"/>
<evidence type="ECO:0000259" key="1">
    <source>
        <dbReference type="PROSITE" id="PS50090"/>
    </source>
</evidence>
<comment type="caution">
    <text evidence="3">The sequence shown here is derived from an EMBL/GenBank/DDBJ whole genome shotgun (WGS) entry which is preliminary data.</text>
</comment>
<dbReference type="GO" id="GO:0003677">
    <property type="term" value="F:DNA binding"/>
    <property type="evidence" value="ECO:0007669"/>
    <property type="project" value="UniProtKB-KW"/>
</dbReference>
<dbReference type="PROSITE" id="PS50090">
    <property type="entry name" value="MYB_LIKE"/>
    <property type="match status" value="1"/>
</dbReference>
<evidence type="ECO:0000313" key="5">
    <source>
        <dbReference type="Proteomes" id="UP001642409"/>
    </source>
</evidence>
<dbReference type="EMBL" id="CAXDID020000310">
    <property type="protein sequence ID" value="CAL6074828.1"/>
    <property type="molecule type" value="Genomic_DNA"/>
</dbReference>
<feature type="domain" description="Myb-like" evidence="1">
    <location>
        <begin position="1"/>
        <end position="56"/>
    </location>
</feature>
<reference evidence="4 5" key="2">
    <citation type="submission" date="2024-07" db="EMBL/GenBank/DDBJ databases">
        <authorList>
            <person name="Akdeniz Z."/>
        </authorList>
    </citation>
    <scope>NUCLEOTIDE SEQUENCE [LARGE SCALE GENOMIC DNA]</scope>
</reference>
<dbReference type="PROSITE" id="PS51294">
    <property type="entry name" value="HTH_MYB"/>
    <property type="match status" value="1"/>
</dbReference>
<accession>A0AA86QF55</accession>
<evidence type="ECO:0000259" key="2">
    <source>
        <dbReference type="PROSITE" id="PS51294"/>
    </source>
</evidence>
<dbReference type="Gene3D" id="1.10.10.60">
    <property type="entry name" value="Homeodomain-like"/>
    <property type="match status" value="1"/>
</dbReference>
<sequence>MNKREYQKWTEKEKEKLISIVSQNMSSAGRIYWDEVCPHFTNRTALQCKNYYQNILRPQLPDGPIINRIKPSKSNPVEHIKEQVQLIDNDWSQSEQVRLACLIVFYGSDISKLKVFFQNRTQYELEKQLEIQQQSMSYFNLVFHQMIDGQYYQQQQPQQQIGTLVGTIRMLCYRAQFINLQDNEETPKVPNNLSKLLHEFVGPQLDVLLTHRPMDFIEQSLFDSIDKEFGLQNVLKHLPMINEYYKKMYGDGLTYE</sequence>
<dbReference type="InterPro" id="IPR009057">
    <property type="entry name" value="Homeodomain-like_sf"/>
</dbReference>
<reference evidence="3" key="1">
    <citation type="submission" date="2023-06" db="EMBL/GenBank/DDBJ databases">
        <authorList>
            <person name="Kurt Z."/>
        </authorList>
    </citation>
    <scope>NUCLEOTIDE SEQUENCE</scope>
</reference>
<name>A0AA86QF55_9EUKA</name>
<dbReference type="Pfam" id="PF00249">
    <property type="entry name" value="Myb_DNA-binding"/>
    <property type="match status" value="1"/>
</dbReference>
<dbReference type="EMBL" id="CATOUU010000816">
    <property type="protein sequence ID" value="CAI9950690.1"/>
    <property type="molecule type" value="Genomic_DNA"/>
</dbReference>
<evidence type="ECO:0000313" key="3">
    <source>
        <dbReference type="EMBL" id="CAI9950690.1"/>
    </source>
</evidence>
<dbReference type="InterPro" id="IPR001005">
    <property type="entry name" value="SANT/Myb"/>
</dbReference>
<gene>
    <name evidence="3" type="ORF">HINF_LOCUS38335</name>
    <name evidence="4" type="ORF">HINF_LOCUS56912</name>
</gene>
<dbReference type="SMART" id="SM00717">
    <property type="entry name" value="SANT"/>
    <property type="match status" value="2"/>
</dbReference>
<feature type="domain" description="HTH myb-type" evidence="2">
    <location>
        <begin position="1"/>
        <end position="60"/>
    </location>
</feature>
<evidence type="ECO:0000313" key="4">
    <source>
        <dbReference type="EMBL" id="CAL6074828.1"/>
    </source>
</evidence>
<keyword evidence="5" id="KW-1185">Reference proteome</keyword>